<organism evidence="1 2">
    <name type="scientific">Trifolium pratense</name>
    <name type="common">Red clover</name>
    <dbReference type="NCBI Taxonomy" id="57577"/>
    <lineage>
        <taxon>Eukaryota</taxon>
        <taxon>Viridiplantae</taxon>
        <taxon>Streptophyta</taxon>
        <taxon>Embryophyta</taxon>
        <taxon>Tracheophyta</taxon>
        <taxon>Spermatophyta</taxon>
        <taxon>Magnoliopsida</taxon>
        <taxon>eudicotyledons</taxon>
        <taxon>Gunneridae</taxon>
        <taxon>Pentapetalae</taxon>
        <taxon>rosids</taxon>
        <taxon>fabids</taxon>
        <taxon>Fabales</taxon>
        <taxon>Fabaceae</taxon>
        <taxon>Papilionoideae</taxon>
        <taxon>50 kb inversion clade</taxon>
        <taxon>NPAAA clade</taxon>
        <taxon>Hologalegina</taxon>
        <taxon>IRL clade</taxon>
        <taxon>Trifolieae</taxon>
        <taxon>Trifolium</taxon>
    </lineage>
</organism>
<dbReference type="AlphaFoldDB" id="A0A2K3LC19"/>
<dbReference type="EMBL" id="ASHM01030079">
    <property type="protein sequence ID" value="PNX76080.1"/>
    <property type="molecule type" value="Genomic_DNA"/>
</dbReference>
<reference evidence="1 2" key="2">
    <citation type="journal article" date="2017" name="Front. Plant Sci.">
        <title>Gene Classification and Mining of Molecular Markers Useful in Red Clover (Trifolium pratense) Breeding.</title>
        <authorList>
            <person name="Istvanek J."/>
            <person name="Dluhosova J."/>
            <person name="Dluhos P."/>
            <person name="Patkova L."/>
            <person name="Nedelnik J."/>
            <person name="Repkova J."/>
        </authorList>
    </citation>
    <scope>NUCLEOTIDE SEQUENCE [LARGE SCALE GENOMIC DNA]</scope>
    <source>
        <strain evidence="2">cv. Tatra</strain>
        <tissue evidence="1">Young leaves</tissue>
    </source>
</reference>
<evidence type="ECO:0000313" key="2">
    <source>
        <dbReference type="Proteomes" id="UP000236291"/>
    </source>
</evidence>
<dbReference type="Proteomes" id="UP000236291">
    <property type="component" value="Unassembled WGS sequence"/>
</dbReference>
<comment type="caution">
    <text evidence="1">The sequence shown here is derived from an EMBL/GenBank/DDBJ whole genome shotgun (WGS) entry which is preliminary data.</text>
</comment>
<evidence type="ECO:0000313" key="1">
    <source>
        <dbReference type="EMBL" id="PNX76080.1"/>
    </source>
</evidence>
<sequence length="62" mass="6977">GMKESHLESLCLDHQDMLCFKRAVAELHVDSKVVVKVLAQGFRGSPIESMLVSKMHRPTQLD</sequence>
<proteinExistence type="predicted"/>
<accession>A0A2K3LC19</accession>
<protein>
    <submittedName>
        <fullName evidence="1">Uncharacterized protein</fullName>
    </submittedName>
</protein>
<name>A0A2K3LC19_TRIPR</name>
<gene>
    <name evidence="1" type="ORF">L195_g032025</name>
</gene>
<feature type="non-terminal residue" evidence="1">
    <location>
        <position position="1"/>
    </location>
</feature>
<reference evidence="1 2" key="1">
    <citation type="journal article" date="2014" name="Am. J. Bot.">
        <title>Genome assembly and annotation for red clover (Trifolium pratense; Fabaceae).</title>
        <authorList>
            <person name="Istvanek J."/>
            <person name="Jaros M."/>
            <person name="Krenek A."/>
            <person name="Repkova J."/>
        </authorList>
    </citation>
    <scope>NUCLEOTIDE SEQUENCE [LARGE SCALE GENOMIC DNA]</scope>
    <source>
        <strain evidence="2">cv. Tatra</strain>
        <tissue evidence="1">Young leaves</tissue>
    </source>
</reference>